<dbReference type="SUPFAM" id="SSF81296">
    <property type="entry name" value="E set domains"/>
    <property type="match status" value="1"/>
</dbReference>
<feature type="domain" description="Glycosyl hydrolase family 13 catalytic" evidence="2">
    <location>
        <begin position="231"/>
        <end position="660"/>
    </location>
</feature>
<dbReference type="EMBL" id="AP019860">
    <property type="protein sequence ID" value="BBM83461.1"/>
    <property type="molecule type" value="Genomic_DNA"/>
</dbReference>
<name>A0A5S9F2P8_UABAM</name>
<dbReference type="InterPro" id="IPR006047">
    <property type="entry name" value="GH13_cat_dom"/>
</dbReference>
<dbReference type="CDD" id="cd11326">
    <property type="entry name" value="AmyAc_Glg_debranch"/>
    <property type="match status" value="1"/>
</dbReference>
<dbReference type="InterPro" id="IPR017853">
    <property type="entry name" value="GH"/>
</dbReference>
<dbReference type="Gene3D" id="2.60.40.10">
    <property type="entry name" value="Immunoglobulins"/>
    <property type="match status" value="1"/>
</dbReference>
<proteinExistence type="inferred from homology"/>
<dbReference type="InterPro" id="IPR048644">
    <property type="entry name" value="Isoamylase_C"/>
</dbReference>
<dbReference type="GO" id="GO:0005975">
    <property type="term" value="P:carbohydrate metabolic process"/>
    <property type="evidence" value="ECO:0007669"/>
    <property type="project" value="InterPro"/>
</dbReference>
<dbReference type="SMART" id="SM00642">
    <property type="entry name" value="Aamy"/>
    <property type="match status" value="1"/>
</dbReference>
<evidence type="ECO:0000313" key="4">
    <source>
        <dbReference type="Proteomes" id="UP000326354"/>
    </source>
</evidence>
<dbReference type="InterPro" id="IPR013780">
    <property type="entry name" value="Glyco_hydro_b"/>
</dbReference>
<accession>A0A5S9F2P8</accession>
<organism evidence="3 4">
    <name type="scientific">Uabimicrobium amorphum</name>
    <dbReference type="NCBI Taxonomy" id="2596890"/>
    <lineage>
        <taxon>Bacteria</taxon>
        <taxon>Pseudomonadati</taxon>
        <taxon>Planctomycetota</taxon>
        <taxon>Candidatus Uabimicrobiia</taxon>
        <taxon>Candidatus Uabimicrobiales</taxon>
        <taxon>Candidatus Uabimicrobiaceae</taxon>
        <taxon>Candidatus Uabimicrobium</taxon>
    </lineage>
</organism>
<dbReference type="Proteomes" id="UP000326354">
    <property type="component" value="Chromosome"/>
</dbReference>
<dbReference type="InterPro" id="IPR044505">
    <property type="entry name" value="GlgX_Isoamylase_N_E_set"/>
</dbReference>
<evidence type="ECO:0000313" key="3">
    <source>
        <dbReference type="EMBL" id="BBM83461.1"/>
    </source>
</evidence>
<dbReference type="SUPFAM" id="SSF51011">
    <property type="entry name" value="Glycosyl hydrolase domain"/>
    <property type="match status" value="1"/>
</dbReference>
<dbReference type="CDD" id="cd02856">
    <property type="entry name" value="E_set_GDE_Isoamylase_N"/>
    <property type="match status" value="1"/>
</dbReference>
<evidence type="ECO:0000256" key="1">
    <source>
        <dbReference type="ARBA" id="ARBA00008061"/>
    </source>
</evidence>
<dbReference type="PANTHER" id="PTHR43002">
    <property type="entry name" value="GLYCOGEN DEBRANCHING ENZYME"/>
    <property type="match status" value="1"/>
</dbReference>
<dbReference type="RefSeq" id="WP_151967660.1">
    <property type="nucleotide sequence ID" value="NZ_AP019860.1"/>
</dbReference>
<dbReference type="InterPro" id="IPR013783">
    <property type="entry name" value="Ig-like_fold"/>
</dbReference>
<dbReference type="Gene3D" id="2.60.40.1180">
    <property type="entry name" value="Golgi alpha-mannosidase II"/>
    <property type="match status" value="1"/>
</dbReference>
<dbReference type="InterPro" id="IPR014756">
    <property type="entry name" value="Ig_E-set"/>
</dbReference>
<gene>
    <name evidence="3" type="ORF">UABAM_01813</name>
</gene>
<dbReference type="OrthoDB" id="226102at2"/>
<evidence type="ECO:0000259" key="2">
    <source>
        <dbReference type="SMART" id="SM00642"/>
    </source>
</evidence>
<dbReference type="Pfam" id="PF00128">
    <property type="entry name" value="Alpha-amylase"/>
    <property type="match status" value="1"/>
</dbReference>
<protein>
    <submittedName>
        <fullName evidence="3">Glycogen operon protein GlgX homolog</fullName>
    </submittedName>
</protein>
<dbReference type="Pfam" id="PF21331">
    <property type="entry name" value="Isoamylase_C"/>
    <property type="match status" value="1"/>
</dbReference>
<keyword evidence="4" id="KW-1185">Reference proteome</keyword>
<comment type="similarity">
    <text evidence="1">Belongs to the glycosyl hydrolase 13 family.</text>
</comment>
<reference evidence="3 4" key="1">
    <citation type="submission" date="2019-08" db="EMBL/GenBank/DDBJ databases">
        <title>Complete genome sequence of Candidatus Uab amorphum.</title>
        <authorList>
            <person name="Shiratori T."/>
            <person name="Suzuki S."/>
            <person name="Kakizawa Y."/>
            <person name="Ishida K."/>
        </authorList>
    </citation>
    <scope>NUCLEOTIDE SEQUENCE [LARGE SCALE GENOMIC DNA]</scope>
    <source>
        <strain evidence="3 4">SRT547</strain>
    </source>
</reference>
<dbReference type="AlphaFoldDB" id="A0A5S9F2P8"/>
<dbReference type="SUPFAM" id="SSF51445">
    <property type="entry name" value="(Trans)glycosidases"/>
    <property type="match status" value="1"/>
</dbReference>
<dbReference type="KEGG" id="uam:UABAM_01813"/>
<sequence length="768" mass="87223">MRLFFIYVLIITWVCADIGNTHPNSGSYSPTSVKNASPGSHFVGNDATFALYAKNATRVLLEIYDSPLGKEAKYDYWMEKHDNVWQIKLRNVDNVVYYGFRLWGPNWKYDNTWQRGNSAAGFVCDVDDNAHRFNPNKVVFDPYARELSHDKSGAKVKTEIFASGDGNFKGQPRRNIDTGKWAPKSILFKNVKVSDNKPNIPQKDAIIYEAHVRGITKHKSAMRLRDIVSGIHGFENVVNVPQKYLGTYKGAGYFAKYLKALGFNTIELLPVHETDNDGNPDNNPGGNYWGYATYGYFAPDRRYAYDKSPGGPTREFKEMVAAFHREGIEVYLDVVYNHSGEGGTWDASGDTADILFFRGIDNAEYYAIPSGVPNKYWDSTGCGNNLNCAKPVVKKMILDSLRYWTEEMGVDGFRFDLATVLGRDILPNFDFNRDAQLLKDIVKLQQQTKAKMIAEAWDVAWPGGYQVGQFPHGWGEWNGQYRDAVRRFVKGDGAGTGFANFVNGSYSLYMDQGGPHKSVNFIIAHDGFTLMDLVSYNQKNNNNAWPFGPSDGGNNSNDAWDCGGDKQLRRQQLRNLWTIQMFSRGVPMSVWGDEFARTQNGNNNPYNIDSIATWNNYNMINSDTPHIQPNINYTDNFGRDSKNDDLNNAFIFTKKIIDLRKRHDILRQDNYSVPYHFTKADGGALQGYDRAMRIHIDGKNGTHFILLVNMWRENVSFTIPAISARNWRRVIDTAHWAEAHDNIWPQGEAIIKGKYSVKPWSITVLQLK</sequence>
<dbReference type="Gene3D" id="3.20.20.80">
    <property type="entry name" value="Glycosidases"/>
    <property type="match status" value="1"/>
</dbReference>